<dbReference type="Pfam" id="PF09335">
    <property type="entry name" value="VTT_dom"/>
    <property type="match status" value="1"/>
</dbReference>
<feature type="transmembrane region" description="Helical" evidence="2">
    <location>
        <begin position="126"/>
        <end position="148"/>
    </location>
</feature>
<organism evidence="4 5">
    <name type="scientific">Oryza rufipogon</name>
    <name type="common">Brownbeard rice</name>
    <name type="synonym">Asian wild rice</name>
    <dbReference type="NCBI Taxonomy" id="4529"/>
    <lineage>
        <taxon>Eukaryota</taxon>
        <taxon>Viridiplantae</taxon>
        <taxon>Streptophyta</taxon>
        <taxon>Embryophyta</taxon>
        <taxon>Tracheophyta</taxon>
        <taxon>Spermatophyta</taxon>
        <taxon>Magnoliopsida</taxon>
        <taxon>Liliopsida</taxon>
        <taxon>Poales</taxon>
        <taxon>Poaceae</taxon>
        <taxon>BOP clade</taxon>
        <taxon>Oryzoideae</taxon>
        <taxon>Oryzeae</taxon>
        <taxon>Oryzinae</taxon>
        <taxon>Oryza</taxon>
    </lineage>
</organism>
<dbReference type="AlphaFoldDB" id="A0A0E0QBP6"/>
<accession>A0A0E0QBP6</accession>
<keyword evidence="2" id="KW-0472">Membrane</keyword>
<dbReference type="OMA" id="FAFYEWG"/>
<evidence type="ECO:0000313" key="5">
    <source>
        <dbReference type="Proteomes" id="UP000008022"/>
    </source>
</evidence>
<keyword evidence="2" id="KW-1133">Transmembrane helix</keyword>
<dbReference type="PANTHER" id="PTHR46431">
    <property type="entry name" value="EXPRESSED PROTEIN"/>
    <property type="match status" value="1"/>
</dbReference>
<proteinExistence type="predicted"/>
<feature type="region of interest" description="Disordered" evidence="1">
    <location>
        <begin position="38"/>
        <end position="113"/>
    </location>
</feature>
<dbReference type="Gramene" id="ORUFI07G24530.1">
    <property type="protein sequence ID" value="ORUFI07G24530.1"/>
    <property type="gene ID" value="ORUFI07G24530"/>
</dbReference>
<reference evidence="4" key="2">
    <citation type="submission" date="2015-06" db="UniProtKB">
        <authorList>
            <consortium name="EnsemblPlants"/>
        </authorList>
    </citation>
    <scope>IDENTIFICATION</scope>
</reference>
<dbReference type="HOGENOM" id="CLU_038944_2_0_1"/>
<feature type="transmembrane region" description="Helical" evidence="2">
    <location>
        <begin position="201"/>
        <end position="225"/>
    </location>
</feature>
<dbReference type="Proteomes" id="UP000008022">
    <property type="component" value="Unassembled WGS sequence"/>
</dbReference>
<feature type="domain" description="VTT" evidence="3">
    <location>
        <begin position="189"/>
        <end position="310"/>
    </location>
</feature>
<dbReference type="InterPro" id="IPR032816">
    <property type="entry name" value="VTT_dom"/>
</dbReference>
<dbReference type="eggNOG" id="ENOG502RZWG">
    <property type="taxonomic scope" value="Eukaryota"/>
</dbReference>
<name>A0A0E0QBP6_ORYRU</name>
<evidence type="ECO:0000256" key="2">
    <source>
        <dbReference type="SAM" id="Phobius"/>
    </source>
</evidence>
<protein>
    <recommendedName>
        <fullName evidence="3">VTT domain-containing protein</fullName>
    </recommendedName>
</protein>
<dbReference type="PANTHER" id="PTHR46431:SF2">
    <property type="entry name" value="OS07G0634000 PROTEIN"/>
    <property type="match status" value="1"/>
</dbReference>
<evidence type="ECO:0000313" key="4">
    <source>
        <dbReference type="EnsemblPlants" id="ORUFI07G24530.1"/>
    </source>
</evidence>
<evidence type="ECO:0000259" key="3">
    <source>
        <dbReference type="Pfam" id="PF09335"/>
    </source>
</evidence>
<feature type="transmembrane region" description="Helical" evidence="2">
    <location>
        <begin position="168"/>
        <end position="189"/>
    </location>
</feature>
<keyword evidence="5" id="KW-1185">Reference proteome</keyword>
<keyword evidence="2" id="KW-0812">Transmembrane</keyword>
<sequence>MDLGPTQVRSNGDGIGPWASLPQAHSCLFQWGPAPHPAGLAGPATAASTARHRHDQASTPRARVLSLVRHRGGGGAGSFRRGTDGAAERGRRRRRRTRGNGRARGSGGGPAAPYRWSRAVARSPAAWMRLGVGGLLVGSIIFAFYEWGLPLLSEKVLLPIMRWEARSFGRHLLAIVLIASLAIFPVVLLPSSPSMWLTGIIFGYGFGFLIIMVGTAIGMSIPYFIGSLFRERLHEWLEKKWPREIALVKLASKGSWFKQFRVIVLLRISPFPYSMLNYTVTVTQIKYGPYICGSVVGMVPDALVNIYSGRLILTLAGLKYHNHRLTTVEIVYNVISITVAFLVAIGFTVYAKRALDEMERSEGTCPEPAGIAHGSTELRAHHQECSNSSSVPIDVVYTVYSDDSLARHVLDLLPESLHGFGYNGEK</sequence>
<feature type="compositionally biased region" description="Low complexity" evidence="1">
    <location>
        <begin position="38"/>
        <end position="49"/>
    </location>
</feature>
<feature type="transmembrane region" description="Helical" evidence="2">
    <location>
        <begin position="330"/>
        <end position="351"/>
    </location>
</feature>
<evidence type="ECO:0000256" key="1">
    <source>
        <dbReference type="SAM" id="MobiDB-lite"/>
    </source>
</evidence>
<reference evidence="5" key="1">
    <citation type="submission" date="2013-06" db="EMBL/GenBank/DDBJ databases">
        <authorList>
            <person name="Zhao Q."/>
        </authorList>
    </citation>
    <scope>NUCLEOTIDE SEQUENCE</scope>
    <source>
        <strain evidence="5">cv. W1943</strain>
    </source>
</reference>
<feature type="compositionally biased region" description="Basic residues" evidence="1">
    <location>
        <begin position="90"/>
        <end position="101"/>
    </location>
</feature>
<dbReference type="EnsemblPlants" id="ORUFI07G24530.1">
    <property type="protein sequence ID" value="ORUFI07G24530.1"/>
    <property type="gene ID" value="ORUFI07G24530"/>
</dbReference>
<dbReference type="STRING" id="4529.A0A0E0QBP6"/>